<evidence type="ECO:0000313" key="2">
    <source>
        <dbReference type="Proteomes" id="UP001175226"/>
    </source>
</evidence>
<dbReference type="EMBL" id="JAUEPT010000090">
    <property type="protein sequence ID" value="KAK0432721.1"/>
    <property type="molecule type" value="Genomic_DNA"/>
</dbReference>
<sequence length="188" mass="20423">MSSLERGPNIVSSVPSKGVIYAASPRVLQAIISSDVSTRCPSQLIANYFTSLNGRSPGRYKTFVEDCDGELYVPAVSWDLRVASTMDGVKAGSELLSAVHAWSESTTFNASQEDHQTRDVSWASYQCRSLKMYHAITNHQAFRSRRSPAARGAFALSLSSKLSIPATGFGSHATIFGHTLTSIAFERL</sequence>
<dbReference type="AlphaFoldDB" id="A0AA39MFA4"/>
<proteinExistence type="predicted"/>
<reference evidence="1" key="1">
    <citation type="submission" date="2023-06" db="EMBL/GenBank/DDBJ databases">
        <authorList>
            <consortium name="Lawrence Berkeley National Laboratory"/>
            <person name="Ahrendt S."/>
            <person name="Sahu N."/>
            <person name="Indic B."/>
            <person name="Wong-Bajracharya J."/>
            <person name="Merenyi Z."/>
            <person name="Ke H.-M."/>
            <person name="Monk M."/>
            <person name="Kocsube S."/>
            <person name="Drula E."/>
            <person name="Lipzen A."/>
            <person name="Balint B."/>
            <person name="Henrissat B."/>
            <person name="Andreopoulos B."/>
            <person name="Martin F.M."/>
            <person name="Harder C.B."/>
            <person name="Rigling D."/>
            <person name="Ford K.L."/>
            <person name="Foster G.D."/>
            <person name="Pangilinan J."/>
            <person name="Papanicolaou A."/>
            <person name="Barry K."/>
            <person name="LaButti K."/>
            <person name="Viragh M."/>
            <person name="Koriabine M."/>
            <person name="Yan M."/>
            <person name="Riley R."/>
            <person name="Champramary S."/>
            <person name="Plett K.L."/>
            <person name="Tsai I.J."/>
            <person name="Slot J."/>
            <person name="Sipos G."/>
            <person name="Plett J."/>
            <person name="Nagy L.G."/>
            <person name="Grigoriev I.V."/>
        </authorList>
    </citation>
    <scope>NUCLEOTIDE SEQUENCE</scope>
    <source>
        <strain evidence="1">FPL87.14</strain>
    </source>
</reference>
<organism evidence="1 2">
    <name type="scientific">Armillaria borealis</name>
    <dbReference type="NCBI Taxonomy" id="47425"/>
    <lineage>
        <taxon>Eukaryota</taxon>
        <taxon>Fungi</taxon>
        <taxon>Dikarya</taxon>
        <taxon>Basidiomycota</taxon>
        <taxon>Agaricomycotina</taxon>
        <taxon>Agaricomycetes</taxon>
        <taxon>Agaricomycetidae</taxon>
        <taxon>Agaricales</taxon>
        <taxon>Marasmiineae</taxon>
        <taxon>Physalacriaceae</taxon>
        <taxon>Armillaria</taxon>
    </lineage>
</organism>
<dbReference type="Proteomes" id="UP001175226">
    <property type="component" value="Unassembled WGS sequence"/>
</dbReference>
<evidence type="ECO:0000313" key="1">
    <source>
        <dbReference type="EMBL" id="KAK0432721.1"/>
    </source>
</evidence>
<name>A0AA39MFA4_9AGAR</name>
<gene>
    <name evidence="1" type="ORF">EV421DRAFT_1910701</name>
</gene>
<protein>
    <submittedName>
        <fullName evidence="1">Uncharacterized protein</fullName>
    </submittedName>
</protein>
<accession>A0AA39MFA4</accession>
<keyword evidence="2" id="KW-1185">Reference proteome</keyword>
<comment type="caution">
    <text evidence="1">The sequence shown here is derived from an EMBL/GenBank/DDBJ whole genome shotgun (WGS) entry which is preliminary data.</text>
</comment>